<protein>
    <submittedName>
        <fullName evidence="2">Sugar phosphate isomerase/epimerase</fullName>
    </submittedName>
</protein>
<sequence length="274" mass="31362">MTKTMDSIKIGCETYTWQMTGESYKGKLDHIMGVASKAGFSGIEPETSFFGTLEDPIKMKEALDKYDLELAVLCHVEDWRYNKESEAERQRADQWMDFLSHFPNTTYLLVQMPGSDRRDLINRQRNLVSCLNTIAQRAFDRGIVCSHHPNSPEGSICRVEEDYDIIINALNAEHIGYCPDVGHIAKGGMEPLEIIKEYRELVNLVHYKDMYADGRWAPTGEGIIDFKNITQYLVDTDYKGWIIFEDECDRAITDPDGVTLLDGKYTQTQIQPLL</sequence>
<dbReference type="InterPro" id="IPR036237">
    <property type="entry name" value="Xyl_isomerase-like_sf"/>
</dbReference>
<dbReference type="Gene3D" id="3.20.20.150">
    <property type="entry name" value="Divalent-metal-dependent TIM barrel enzymes"/>
    <property type="match status" value="1"/>
</dbReference>
<proteinExistence type="predicted"/>
<gene>
    <name evidence="2" type="ORF">FGG15_10320</name>
</gene>
<comment type="caution">
    <text evidence="2">The sequence shown here is derived from an EMBL/GenBank/DDBJ whole genome shotgun (WGS) entry which is preliminary data.</text>
</comment>
<dbReference type="PANTHER" id="PTHR12110:SF41">
    <property type="entry name" value="INOSOSE DEHYDRATASE"/>
    <property type="match status" value="1"/>
</dbReference>
<organism evidence="2 3">
    <name type="scientific">Flagellimonas algicola</name>
    <dbReference type="NCBI Taxonomy" id="2583815"/>
    <lineage>
        <taxon>Bacteria</taxon>
        <taxon>Pseudomonadati</taxon>
        <taxon>Bacteroidota</taxon>
        <taxon>Flavobacteriia</taxon>
        <taxon>Flavobacteriales</taxon>
        <taxon>Flavobacteriaceae</taxon>
        <taxon>Flagellimonas</taxon>
    </lineage>
</organism>
<dbReference type="PANTHER" id="PTHR12110">
    <property type="entry name" value="HYDROXYPYRUVATE ISOMERASE"/>
    <property type="match status" value="1"/>
</dbReference>
<accession>A0ABY2WIC7</accession>
<evidence type="ECO:0000313" key="3">
    <source>
        <dbReference type="Proteomes" id="UP000751614"/>
    </source>
</evidence>
<dbReference type="InterPro" id="IPR013022">
    <property type="entry name" value="Xyl_isomerase-like_TIM-brl"/>
</dbReference>
<name>A0ABY2WIC7_9FLAO</name>
<evidence type="ECO:0000313" key="2">
    <source>
        <dbReference type="EMBL" id="TMU54598.1"/>
    </source>
</evidence>
<dbReference type="SUPFAM" id="SSF51658">
    <property type="entry name" value="Xylose isomerase-like"/>
    <property type="match status" value="1"/>
</dbReference>
<keyword evidence="3" id="KW-1185">Reference proteome</keyword>
<dbReference type="GO" id="GO:0016853">
    <property type="term" value="F:isomerase activity"/>
    <property type="evidence" value="ECO:0007669"/>
    <property type="project" value="UniProtKB-KW"/>
</dbReference>
<keyword evidence="2" id="KW-0413">Isomerase</keyword>
<reference evidence="2 3" key="1">
    <citation type="submission" date="2019-05" db="EMBL/GenBank/DDBJ databases">
        <title>Flagellimonas sp. AsT0115, sp. nov., isolated from a marine red algae, Asparagopsis taxiformis.</title>
        <authorList>
            <person name="Kim J."/>
            <person name="Jeong S.E."/>
            <person name="Jeon C.O."/>
        </authorList>
    </citation>
    <scope>NUCLEOTIDE SEQUENCE [LARGE SCALE GENOMIC DNA]</scope>
    <source>
        <strain evidence="2 3">AsT0115</strain>
    </source>
</reference>
<dbReference type="EMBL" id="VCNI01000002">
    <property type="protein sequence ID" value="TMU54598.1"/>
    <property type="molecule type" value="Genomic_DNA"/>
</dbReference>
<evidence type="ECO:0000259" key="1">
    <source>
        <dbReference type="Pfam" id="PF01261"/>
    </source>
</evidence>
<dbReference type="Proteomes" id="UP000751614">
    <property type="component" value="Unassembled WGS sequence"/>
</dbReference>
<dbReference type="Pfam" id="PF01261">
    <property type="entry name" value="AP_endonuc_2"/>
    <property type="match status" value="1"/>
</dbReference>
<dbReference type="InterPro" id="IPR050312">
    <property type="entry name" value="IolE/XylAMocC-like"/>
</dbReference>
<feature type="domain" description="Xylose isomerase-like TIM barrel" evidence="1">
    <location>
        <begin position="35"/>
        <end position="254"/>
    </location>
</feature>